<dbReference type="InterPro" id="IPR002867">
    <property type="entry name" value="IBR_dom"/>
</dbReference>
<feature type="domain" description="RING-type" evidence="9">
    <location>
        <begin position="1"/>
        <end position="123"/>
    </location>
</feature>
<evidence type="ECO:0000313" key="10">
    <source>
        <dbReference type="EMBL" id="CAG8521428.1"/>
    </source>
</evidence>
<evidence type="ECO:0000313" key="11">
    <source>
        <dbReference type="Proteomes" id="UP000789375"/>
    </source>
</evidence>
<keyword evidence="8" id="KW-0862">Zinc</keyword>
<evidence type="ECO:0000256" key="7">
    <source>
        <dbReference type="ARBA" id="ARBA00022786"/>
    </source>
</evidence>
<dbReference type="EMBL" id="CAJVPP010000909">
    <property type="protein sequence ID" value="CAG8521428.1"/>
    <property type="molecule type" value="Genomic_DNA"/>
</dbReference>
<dbReference type="SMART" id="SM00647">
    <property type="entry name" value="IBR"/>
    <property type="match status" value="1"/>
</dbReference>
<dbReference type="PROSITE" id="PS51873">
    <property type="entry name" value="TRIAD"/>
    <property type="match status" value="1"/>
</dbReference>
<evidence type="ECO:0000259" key="9">
    <source>
        <dbReference type="PROSITE" id="PS51873"/>
    </source>
</evidence>
<comment type="caution">
    <text evidence="10">The sequence shown here is derived from an EMBL/GenBank/DDBJ whole genome shotgun (WGS) entry which is preliminary data.</text>
</comment>
<keyword evidence="5" id="KW-0677">Repeat</keyword>
<dbReference type="InterPro" id="IPR031127">
    <property type="entry name" value="E3_UB_ligase_RBR"/>
</dbReference>
<evidence type="ECO:0000256" key="3">
    <source>
        <dbReference type="ARBA" id="ARBA00022679"/>
    </source>
</evidence>
<organism evidence="10 11">
    <name type="scientific">Funneliformis mosseae</name>
    <name type="common">Endomycorrhizal fungus</name>
    <name type="synonym">Glomus mosseae</name>
    <dbReference type="NCBI Taxonomy" id="27381"/>
    <lineage>
        <taxon>Eukaryota</taxon>
        <taxon>Fungi</taxon>
        <taxon>Fungi incertae sedis</taxon>
        <taxon>Mucoromycota</taxon>
        <taxon>Glomeromycotina</taxon>
        <taxon>Glomeromycetes</taxon>
        <taxon>Glomerales</taxon>
        <taxon>Glomeraceae</taxon>
        <taxon>Funneliformis</taxon>
    </lineage>
</organism>
<evidence type="ECO:0000256" key="8">
    <source>
        <dbReference type="ARBA" id="ARBA00022833"/>
    </source>
</evidence>
<gene>
    <name evidence="10" type="ORF">FMOSSE_LOCUS5051</name>
</gene>
<evidence type="ECO:0000256" key="4">
    <source>
        <dbReference type="ARBA" id="ARBA00022723"/>
    </source>
</evidence>
<keyword evidence="11" id="KW-1185">Reference proteome</keyword>
<evidence type="ECO:0000256" key="1">
    <source>
        <dbReference type="ARBA" id="ARBA00001798"/>
    </source>
</evidence>
<evidence type="ECO:0000256" key="6">
    <source>
        <dbReference type="ARBA" id="ARBA00022771"/>
    </source>
</evidence>
<dbReference type="GO" id="GO:0008270">
    <property type="term" value="F:zinc ion binding"/>
    <property type="evidence" value="ECO:0007669"/>
    <property type="project" value="UniProtKB-KW"/>
</dbReference>
<dbReference type="SUPFAM" id="SSF57850">
    <property type="entry name" value="RING/U-box"/>
    <property type="match status" value="1"/>
</dbReference>
<dbReference type="Pfam" id="PF01485">
    <property type="entry name" value="IBR"/>
    <property type="match status" value="1"/>
</dbReference>
<proteinExistence type="predicted"/>
<dbReference type="EC" id="2.3.2.31" evidence="2"/>
<keyword evidence="6" id="KW-0863">Zinc-finger</keyword>
<dbReference type="InterPro" id="IPR044066">
    <property type="entry name" value="TRIAD_supradom"/>
</dbReference>
<evidence type="ECO:0000256" key="2">
    <source>
        <dbReference type="ARBA" id="ARBA00012251"/>
    </source>
</evidence>
<dbReference type="CDD" id="cd20335">
    <property type="entry name" value="BRcat_RBR"/>
    <property type="match status" value="1"/>
</dbReference>
<keyword evidence="4" id="KW-0479">Metal-binding</keyword>
<keyword evidence="3" id="KW-0808">Transferase</keyword>
<dbReference type="GO" id="GO:0016567">
    <property type="term" value="P:protein ubiquitination"/>
    <property type="evidence" value="ECO:0007669"/>
    <property type="project" value="InterPro"/>
</dbReference>
<dbReference type="PANTHER" id="PTHR11685">
    <property type="entry name" value="RBR FAMILY RING FINGER AND IBR DOMAIN-CONTAINING"/>
    <property type="match status" value="1"/>
</dbReference>
<keyword evidence="7" id="KW-0833">Ubl conjugation pathway</keyword>
<dbReference type="Proteomes" id="UP000789375">
    <property type="component" value="Unassembled WGS sequence"/>
</dbReference>
<accession>A0A9N9A9L6</accession>
<reference evidence="10" key="1">
    <citation type="submission" date="2021-06" db="EMBL/GenBank/DDBJ databases">
        <authorList>
            <person name="Kallberg Y."/>
            <person name="Tangrot J."/>
            <person name="Rosling A."/>
        </authorList>
    </citation>
    <scope>NUCLEOTIDE SEQUENCE</scope>
    <source>
        <strain evidence="10">87-6 pot B 2015</strain>
    </source>
</reference>
<dbReference type="GO" id="GO:0061630">
    <property type="term" value="F:ubiquitin protein ligase activity"/>
    <property type="evidence" value="ECO:0007669"/>
    <property type="project" value="UniProtKB-EC"/>
</dbReference>
<comment type="catalytic activity">
    <reaction evidence="1">
        <text>[E2 ubiquitin-conjugating enzyme]-S-ubiquitinyl-L-cysteine + [acceptor protein]-L-lysine = [E2 ubiquitin-conjugating enzyme]-L-cysteine + [acceptor protein]-N(6)-ubiquitinyl-L-lysine.</text>
        <dbReference type="EC" id="2.3.2.31"/>
    </reaction>
</comment>
<evidence type="ECO:0000256" key="5">
    <source>
        <dbReference type="ARBA" id="ARBA00022737"/>
    </source>
</evidence>
<protein>
    <recommendedName>
        <fullName evidence="2">RBR-type E3 ubiquitin transferase</fullName>
        <ecNumber evidence="2">2.3.2.31</ecNumber>
    </recommendedName>
</protein>
<name>A0A9N9A9L6_FUNMO</name>
<dbReference type="AlphaFoldDB" id="A0A9N9A9L6"/>
<sequence>MEYEDMKRVASKDLFERYDHLCFRQAIRRMPDFRWCKNPNCGSGQEHFERDDAPIMICVACKKMTCYTHDVPWHEGRTCAQYDIERQTTEGATRDTIDRETKPCPKCHIRIFKSGEDVFLTLR</sequence>